<organism evidence="2 3">
    <name type="scientific">Rattus norvegicus</name>
    <name type="common">Rat</name>
    <dbReference type="NCBI Taxonomy" id="10116"/>
    <lineage>
        <taxon>Eukaryota</taxon>
        <taxon>Metazoa</taxon>
        <taxon>Chordata</taxon>
        <taxon>Craniata</taxon>
        <taxon>Vertebrata</taxon>
        <taxon>Euteleostomi</taxon>
        <taxon>Mammalia</taxon>
        <taxon>Eutheria</taxon>
        <taxon>Euarchontoglires</taxon>
        <taxon>Glires</taxon>
        <taxon>Rodentia</taxon>
        <taxon>Myomorpha</taxon>
        <taxon>Muroidea</taxon>
        <taxon>Muridae</taxon>
        <taxon>Murinae</taxon>
        <taxon>Rattus</taxon>
    </lineage>
</organism>
<dbReference type="EMBL" id="CH473956">
    <property type="protein sequence ID" value="EDM17814.1"/>
    <property type="molecule type" value="Genomic_DNA"/>
</dbReference>
<evidence type="ECO:0000313" key="2">
    <source>
        <dbReference type="EMBL" id="EDM17814.1"/>
    </source>
</evidence>
<protein>
    <submittedName>
        <fullName evidence="2">RCG39833</fullName>
    </submittedName>
</protein>
<gene>
    <name evidence="2" type="ORF">rCG_39833</name>
</gene>
<accession>A6I868</accession>
<dbReference type="Proteomes" id="UP000234681">
    <property type="component" value="Chromosome 1"/>
</dbReference>
<proteinExistence type="predicted"/>
<dbReference type="AlphaFoldDB" id="A6I868"/>
<evidence type="ECO:0000256" key="1">
    <source>
        <dbReference type="SAM" id="MobiDB-lite"/>
    </source>
</evidence>
<name>A6I868_RAT</name>
<evidence type="ECO:0000313" key="3">
    <source>
        <dbReference type="Proteomes" id="UP000234681"/>
    </source>
</evidence>
<sequence length="22" mass="2687">MPENPKSPRRETRMEIRVKKGF</sequence>
<reference evidence="2 3" key="1">
    <citation type="submission" date="2005-09" db="EMBL/GenBank/DDBJ databases">
        <authorList>
            <person name="Mural R.J."/>
            <person name="Li P.W."/>
            <person name="Adams M.D."/>
            <person name="Amanatides P.G."/>
            <person name="Baden-Tillson H."/>
            <person name="Barnstead M."/>
            <person name="Chin S.H."/>
            <person name="Dew I."/>
            <person name="Evans C.A."/>
            <person name="Ferriera S."/>
            <person name="Flanigan M."/>
            <person name="Fosler C."/>
            <person name="Glodek A."/>
            <person name="Gu Z."/>
            <person name="Holt R.A."/>
            <person name="Jennings D."/>
            <person name="Kraft C.L."/>
            <person name="Lu F."/>
            <person name="Nguyen T."/>
            <person name="Nusskern D.R."/>
            <person name="Pfannkoch C.M."/>
            <person name="Sitter C."/>
            <person name="Sutton G.G."/>
            <person name="Venter J.C."/>
            <person name="Wang Z."/>
            <person name="Woodage T."/>
            <person name="Zheng X.H."/>
            <person name="Zhong F."/>
        </authorList>
    </citation>
    <scope>NUCLEOTIDE SEQUENCE [LARGE SCALE GENOMIC DNA]</scope>
    <source>
        <strain>BN</strain>
        <strain evidence="3">Sprague-Dawley</strain>
    </source>
</reference>
<feature type="region of interest" description="Disordered" evidence="1">
    <location>
        <begin position="1"/>
        <end position="22"/>
    </location>
</feature>